<keyword evidence="4 6" id="KW-1133">Transmembrane helix</keyword>
<dbReference type="CDD" id="cd13128">
    <property type="entry name" value="MATE_Wzx_like"/>
    <property type="match status" value="1"/>
</dbReference>
<evidence type="ECO:0000256" key="5">
    <source>
        <dbReference type="ARBA" id="ARBA00023136"/>
    </source>
</evidence>
<proteinExistence type="predicted"/>
<organism evidence="7 8">
    <name type="scientific">Fulvivirga sediminis</name>
    <dbReference type="NCBI Taxonomy" id="2803949"/>
    <lineage>
        <taxon>Bacteria</taxon>
        <taxon>Pseudomonadati</taxon>
        <taxon>Bacteroidota</taxon>
        <taxon>Cytophagia</taxon>
        <taxon>Cytophagales</taxon>
        <taxon>Fulvivirgaceae</taxon>
        <taxon>Fulvivirga</taxon>
    </lineage>
</organism>
<protein>
    <submittedName>
        <fullName evidence="7">Flippase</fullName>
    </submittedName>
</protein>
<sequence>MKKLLDLFKTSRKSYWVRSGTYTLLGRSSNLIFGFVNFLVLVRALTVDELGTYTLFMTICTFMELIKGGFIGNPLIQYSSTLTGNEYTKVISASLFLNICISLLQVVVILVFAFWLSDFWSAPELKQMFIIYAITYVINIPLSHMNCIQQANFDFKGSFYSNFFRQLIMFSFILSYLFGYKYDVVDLSYVQLVSIAVALAFGVYFGKQYFSFDKNISKEWLAKLWNYGKYTFGTNVSSNFLRNIDSWMLAKMISPLATGFYNPAIRLGNLFEVPTTTLTSIAFPKLVQRIKNEGEGAARHLYEKSTGYIFAIMLPVVSLVVIFADYVVLIIAGEGFEETVPILRITMLYGLIVPFNRQFGITLSALGKPHYNFYFVFGNAIVNTILNYFFIKQFGLIGAALATLTTFLLTLIYNQYYIHNKLNVKWKRIFGYSLAFYKVGYAKAKSIF</sequence>
<dbReference type="AlphaFoldDB" id="A0A937K2T6"/>
<feature type="transmembrane region" description="Helical" evidence="6">
    <location>
        <begin position="396"/>
        <end position="418"/>
    </location>
</feature>
<comment type="subcellular location">
    <subcellularLocation>
        <location evidence="1">Cell membrane</location>
        <topology evidence="1">Multi-pass membrane protein</topology>
    </subcellularLocation>
</comment>
<feature type="transmembrane region" description="Helical" evidence="6">
    <location>
        <begin position="53"/>
        <end position="75"/>
    </location>
</feature>
<feature type="transmembrane region" description="Helical" evidence="6">
    <location>
        <begin position="339"/>
        <end position="359"/>
    </location>
</feature>
<evidence type="ECO:0000256" key="4">
    <source>
        <dbReference type="ARBA" id="ARBA00022989"/>
    </source>
</evidence>
<dbReference type="InterPro" id="IPR050833">
    <property type="entry name" value="Poly_Biosynth_Transport"/>
</dbReference>
<evidence type="ECO:0000313" key="8">
    <source>
        <dbReference type="Proteomes" id="UP000659388"/>
    </source>
</evidence>
<keyword evidence="2" id="KW-1003">Cell membrane</keyword>
<reference evidence="7" key="1">
    <citation type="submission" date="2021-01" db="EMBL/GenBank/DDBJ databases">
        <title>Fulvivirga kasyanovii gen. nov., sp nov., a novel member of the phylum Bacteroidetes isolated from seawater in a mussel farm.</title>
        <authorList>
            <person name="Zhao L.-H."/>
            <person name="Wang Z.-J."/>
        </authorList>
    </citation>
    <scope>NUCLEOTIDE SEQUENCE</scope>
    <source>
        <strain evidence="7">2943</strain>
    </source>
</reference>
<feature type="transmembrane region" description="Helical" evidence="6">
    <location>
        <begin position="308"/>
        <end position="333"/>
    </location>
</feature>
<dbReference type="EMBL" id="JAESIY010000011">
    <property type="protein sequence ID" value="MBL3658182.1"/>
    <property type="molecule type" value="Genomic_DNA"/>
</dbReference>
<name>A0A937K2T6_9BACT</name>
<feature type="transmembrane region" description="Helical" evidence="6">
    <location>
        <begin position="129"/>
        <end position="147"/>
    </location>
</feature>
<evidence type="ECO:0000313" key="7">
    <source>
        <dbReference type="EMBL" id="MBL3658182.1"/>
    </source>
</evidence>
<dbReference type="Pfam" id="PF13440">
    <property type="entry name" value="Polysacc_synt_3"/>
    <property type="match status" value="1"/>
</dbReference>
<evidence type="ECO:0000256" key="2">
    <source>
        <dbReference type="ARBA" id="ARBA00022475"/>
    </source>
</evidence>
<dbReference type="PANTHER" id="PTHR30250:SF26">
    <property type="entry name" value="PSMA PROTEIN"/>
    <property type="match status" value="1"/>
</dbReference>
<evidence type="ECO:0000256" key="3">
    <source>
        <dbReference type="ARBA" id="ARBA00022692"/>
    </source>
</evidence>
<feature type="transmembrane region" description="Helical" evidence="6">
    <location>
        <begin position="159"/>
        <end position="177"/>
    </location>
</feature>
<dbReference type="PANTHER" id="PTHR30250">
    <property type="entry name" value="PST FAMILY PREDICTED COLANIC ACID TRANSPORTER"/>
    <property type="match status" value="1"/>
</dbReference>
<feature type="transmembrane region" description="Helical" evidence="6">
    <location>
        <begin position="189"/>
        <end position="206"/>
    </location>
</feature>
<keyword evidence="8" id="KW-1185">Reference proteome</keyword>
<keyword evidence="3 6" id="KW-0812">Transmembrane</keyword>
<dbReference type="RefSeq" id="WP_202245976.1">
    <property type="nucleotide sequence ID" value="NZ_JAESIY010000011.1"/>
</dbReference>
<dbReference type="Proteomes" id="UP000659388">
    <property type="component" value="Unassembled WGS sequence"/>
</dbReference>
<comment type="caution">
    <text evidence="7">The sequence shown here is derived from an EMBL/GenBank/DDBJ whole genome shotgun (WGS) entry which is preliminary data.</text>
</comment>
<feature type="transmembrane region" description="Helical" evidence="6">
    <location>
        <begin position="21"/>
        <end position="41"/>
    </location>
</feature>
<feature type="transmembrane region" description="Helical" evidence="6">
    <location>
        <begin position="95"/>
        <end position="117"/>
    </location>
</feature>
<accession>A0A937K2T6</accession>
<feature type="transmembrane region" description="Helical" evidence="6">
    <location>
        <begin position="371"/>
        <end position="390"/>
    </location>
</feature>
<evidence type="ECO:0000256" key="6">
    <source>
        <dbReference type="SAM" id="Phobius"/>
    </source>
</evidence>
<gene>
    <name evidence="7" type="ORF">JL102_18665</name>
</gene>
<dbReference type="GO" id="GO:0005886">
    <property type="term" value="C:plasma membrane"/>
    <property type="evidence" value="ECO:0007669"/>
    <property type="project" value="UniProtKB-SubCell"/>
</dbReference>
<keyword evidence="5 6" id="KW-0472">Membrane</keyword>
<evidence type="ECO:0000256" key="1">
    <source>
        <dbReference type="ARBA" id="ARBA00004651"/>
    </source>
</evidence>